<protein>
    <submittedName>
        <fullName evidence="1">Uncharacterized protein</fullName>
    </submittedName>
</protein>
<dbReference type="EMBL" id="CM046397">
    <property type="protein sequence ID" value="KAI8535788.1"/>
    <property type="molecule type" value="Genomic_DNA"/>
</dbReference>
<evidence type="ECO:0000313" key="2">
    <source>
        <dbReference type="Proteomes" id="UP001062846"/>
    </source>
</evidence>
<dbReference type="Proteomes" id="UP001062846">
    <property type="component" value="Chromosome 10"/>
</dbReference>
<reference evidence="1" key="1">
    <citation type="submission" date="2022-02" db="EMBL/GenBank/DDBJ databases">
        <title>Plant Genome Project.</title>
        <authorList>
            <person name="Zhang R.-G."/>
        </authorList>
    </citation>
    <scope>NUCLEOTIDE SEQUENCE</scope>
    <source>
        <strain evidence="1">AT1</strain>
    </source>
</reference>
<gene>
    <name evidence="1" type="ORF">RHMOL_Rhmol10G0201300</name>
</gene>
<proteinExistence type="predicted"/>
<accession>A0ACC0M404</accession>
<keyword evidence="2" id="KW-1185">Reference proteome</keyword>
<name>A0ACC0M404_RHOML</name>
<organism evidence="1 2">
    <name type="scientific">Rhododendron molle</name>
    <name type="common">Chinese azalea</name>
    <name type="synonym">Azalea mollis</name>
    <dbReference type="NCBI Taxonomy" id="49168"/>
    <lineage>
        <taxon>Eukaryota</taxon>
        <taxon>Viridiplantae</taxon>
        <taxon>Streptophyta</taxon>
        <taxon>Embryophyta</taxon>
        <taxon>Tracheophyta</taxon>
        <taxon>Spermatophyta</taxon>
        <taxon>Magnoliopsida</taxon>
        <taxon>eudicotyledons</taxon>
        <taxon>Gunneridae</taxon>
        <taxon>Pentapetalae</taxon>
        <taxon>asterids</taxon>
        <taxon>Ericales</taxon>
        <taxon>Ericaceae</taxon>
        <taxon>Ericoideae</taxon>
        <taxon>Rhodoreae</taxon>
        <taxon>Rhododendron</taxon>
    </lineage>
</organism>
<evidence type="ECO:0000313" key="1">
    <source>
        <dbReference type="EMBL" id="KAI8535788.1"/>
    </source>
</evidence>
<comment type="caution">
    <text evidence="1">The sequence shown here is derived from an EMBL/GenBank/DDBJ whole genome shotgun (WGS) entry which is preliminary data.</text>
</comment>
<sequence length="71" mass="8132">MHQREMLYLEMTTEEWCTFMSEISPQEIVWRHEALDIPDMALNSAGFERMVFAGLSCSHSTSQAVSFGSWG</sequence>